<evidence type="ECO:0008006" key="9">
    <source>
        <dbReference type="Google" id="ProtNLM"/>
    </source>
</evidence>
<sequence>MAEFDPNVWYHISEERVTNASAPVFHNTLQTTTDGLRVFSLVAQAWQMQPIDNEPGLYLMRHNASGVGRQLSVCWDPEEDHKSKTIACMQPSSVDDAQKHYFEEIGNTGAFLWKPKSNNSDYAMDVHPGSNLFLNDQIQGETSDAQHPAQRWVFSSARDVNDGAWSTIYSGESAVSSAPPPATTAASTSATSTAAETTPTSADSSPAETSGSSSAANESSGSDGGGGGITPGAAAGIGVGATLAVLGLIGALVFFFWRRRRAARAAAASGSKPGGGDFIHQMPPSQATTPANGDTYTASNEHKAGAAWGNAYPQGDQQYSAATQHTSPSQDIHSPHSTAYGHQSEPAEAPSQPIHEAPSHQYNELDAAPPRSNGMNSVQQTPATQYAETRPF</sequence>
<evidence type="ECO:0000256" key="1">
    <source>
        <dbReference type="ARBA" id="ARBA00004167"/>
    </source>
</evidence>
<dbReference type="PANTHER" id="PTHR15549">
    <property type="entry name" value="PAIRED IMMUNOGLOBULIN-LIKE TYPE 2 RECEPTOR"/>
    <property type="match status" value="1"/>
</dbReference>
<keyword evidence="4 6" id="KW-0472">Membrane</keyword>
<reference evidence="7 8" key="1">
    <citation type="submission" date="2015-05" db="EMBL/GenBank/DDBJ databases">
        <authorList>
            <person name="Wang D.B."/>
            <person name="Wang M."/>
        </authorList>
    </citation>
    <scope>NUCLEOTIDE SEQUENCE [LARGE SCALE GENOMIC DNA]</scope>
    <source>
        <strain evidence="7">VL1</strain>
    </source>
</reference>
<dbReference type="Gene3D" id="2.80.10.50">
    <property type="match status" value="1"/>
</dbReference>
<dbReference type="AlphaFoldDB" id="A0A0G4KCD1"/>
<evidence type="ECO:0000313" key="7">
    <source>
        <dbReference type="EMBL" id="CRJ80077.1"/>
    </source>
</evidence>
<evidence type="ECO:0000256" key="4">
    <source>
        <dbReference type="ARBA" id="ARBA00023136"/>
    </source>
</evidence>
<dbReference type="GO" id="GO:0016020">
    <property type="term" value="C:membrane"/>
    <property type="evidence" value="ECO:0007669"/>
    <property type="project" value="UniProtKB-SubCell"/>
</dbReference>
<keyword evidence="3 6" id="KW-1133">Transmembrane helix</keyword>
<evidence type="ECO:0000313" key="8">
    <source>
        <dbReference type="Proteomes" id="UP000044602"/>
    </source>
</evidence>
<feature type="compositionally biased region" description="Polar residues" evidence="5">
    <location>
        <begin position="373"/>
        <end position="392"/>
    </location>
</feature>
<feature type="compositionally biased region" description="Polar residues" evidence="5">
    <location>
        <begin position="319"/>
        <end position="341"/>
    </location>
</feature>
<dbReference type="PANTHER" id="PTHR15549:SF26">
    <property type="entry name" value="AXIAL BUDDING PATTERN PROTEIN 2-RELATED"/>
    <property type="match status" value="1"/>
</dbReference>
<keyword evidence="8" id="KW-1185">Reference proteome</keyword>
<dbReference type="Proteomes" id="UP000044602">
    <property type="component" value="Unassembled WGS sequence"/>
</dbReference>
<protein>
    <recommendedName>
        <fullName evidence="9">Ricin B lectin domain-containing protein</fullName>
    </recommendedName>
</protein>
<evidence type="ECO:0000256" key="2">
    <source>
        <dbReference type="ARBA" id="ARBA00022692"/>
    </source>
</evidence>
<organism evidence="7 8">
    <name type="scientific">Verticillium longisporum</name>
    <name type="common">Verticillium dahliae var. longisporum</name>
    <dbReference type="NCBI Taxonomy" id="100787"/>
    <lineage>
        <taxon>Eukaryota</taxon>
        <taxon>Fungi</taxon>
        <taxon>Dikarya</taxon>
        <taxon>Ascomycota</taxon>
        <taxon>Pezizomycotina</taxon>
        <taxon>Sordariomycetes</taxon>
        <taxon>Hypocreomycetidae</taxon>
        <taxon>Glomerellales</taxon>
        <taxon>Plectosphaerellaceae</taxon>
        <taxon>Verticillium</taxon>
    </lineage>
</organism>
<gene>
    <name evidence="7" type="ORF">BN1708_000156</name>
</gene>
<dbReference type="EMBL" id="CVQH01000001">
    <property type="protein sequence ID" value="CRJ80077.1"/>
    <property type="molecule type" value="Genomic_DNA"/>
</dbReference>
<feature type="region of interest" description="Disordered" evidence="5">
    <location>
        <begin position="172"/>
        <end position="227"/>
    </location>
</feature>
<comment type="subcellular location">
    <subcellularLocation>
        <location evidence="1">Membrane</location>
        <topology evidence="1">Single-pass membrane protein</topology>
    </subcellularLocation>
</comment>
<accession>A0A0G4KCD1</accession>
<evidence type="ECO:0000256" key="6">
    <source>
        <dbReference type="SAM" id="Phobius"/>
    </source>
</evidence>
<feature type="compositionally biased region" description="Low complexity" evidence="5">
    <location>
        <begin position="172"/>
        <end position="221"/>
    </location>
</feature>
<feature type="region of interest" description="Disordered" evidence="5">
    <location>
        <begin position="268"/>
        <end position="299"/>
    </location>
</feature>
<dbReference type="GO" id="GO:0071944">
    <property type="term" value="C:cell periphery"/>
    <property type="evidence" value="ECO:0007669"/>
    <property type="project" value="UniProtKB-ARBA"/>
</dbReference>
<proteinExistence type="predicted"/>
<evidence type="ECO:0000256" key="5">
    <source>
        <dbReference type="SAM" id="MobiDB-lite"/>
    </source>
</evidence>
<evidence type="ECO:0000256" key="3">
    <source>
        <dbReference type="ARBA" id="ARBA00022989"/>
    </source>
</evidence>
<name>A0A0G4KCD1_VERLO</name>
<keyword evidence="2 6" id="KW-0812">Transmembrane</keyword>
<feature type="transmembrane region" description="Helical" evidence="6">
    <location>
        <begin position="233"/>
        <end position="257"/>
    </location>
</feature>
<dbReference type="InterPro" id="IPR051694">
    <property type="entry name" value="Immunoregulatory_rcpt-like"/>
</dbReference>
<feature type="region of interest" description="Disordered" evidence="5">
    <location>
        <begin position="319"/>
        <end position="392"/>
    </location>
</feature>
<feature type="compositionally biased region" description="Polar residues" evidence="5">
    <location>
        <begin position="283"/>
        <end position="299"/>
    </location>
</feature>
<dbReference type="STRING" id="100787.A0A0G4KCD1"/>